<protein>
    <submittedName>
        <fullName evidence="8">DMT family transporter</fullName>
    </submittedName>
</protein>
<feature type="transmembrane region" description="Helical" evidence="6">
    <location>
        <begin position="108"/>
        <end position="128"/>
    </location>
</feature>
<evidence type="ECO:0000256" key="6">
    <source>
        <dbReference type="SAM" id="Phobius"/>
    </source>
</evidence>
<evidence type="ECO:0000313" key="9">
    <source>
        <dbReference type="Proteomes" id="UP001629392"/>
    </source>
</evidence>
<feature type="transmembrane region" description="Helical" evidence="6">
    <location>
        <begin position="54"/>
        <end position="71"/>
    </location>
</feature>
<evidence type="ECO:0000256" key="2">
    <source>
        <dbReference type="ARBA" id="ARBA00022475"/>
    </source>
</evidence>
<feature type="transmembrane region" description="Helical" evidence="6">
    <location>
        <begin position="78"/>
        <end position="96"/>
    </location>
</feature>
<evidence type="ECO:0000259" key="7">
    <source>
        <dbReference type="Pfam" id="PF00892"/>
    </source>
</evidence>
<comment type="subcellular location">
    <subcellularLocation>
        <location evidence="1">Cell membrane</location>
        <topology evidence="1">Multi-pass membrane protein</topology>
    </subcellularLocation>
</comment>
<dbReference type="EMBL" id="JAQQCL010000009">
    <property type="protein sequence ID" value="MFM0717603.1"/>
    <property type="molecule type" value="Genomic_DNA"/>
</dbReference>
<feature type="transmembrane region" description="Helical" evidence="6">
    <location>
        <begin position="257"/>
        <end position="276"/>
    </location>
</feature>
<feature type="transmembrane region" description="Helical" evidence="6">
    <location>
        <begin position="224"/>
        <end position="245"/>
    </location>
</feature>
<accession>A0ABW9EEN0</accession>
<evidence type="ECO:0000313" key="8">
    <source>
        <dbReference type="EMBL" id="MFM0717603.1"/>
    </source>
</evidence>
<evidence type="ECO:0000256" key="5">
    <source>
        <dbReference type="ARBA" id="ARBA00023136"/>
    </source>
</evidence>
<gene>
    <name evidence="8" type="ORF">PQQ73_14795</name>
</gene>
<organism evidence="8 9">
    <name type="scientific">Paraburkholderia strydomiana</name>
    <dbReference type="NCBI Taxonomy" id="1245417"/>
    <lineage>
        <taxon>Bacteria</taxon>
        <taxon>Pseudomonadati</taxon>
        <taxon>Pseudomonadota</taxon>
        <taxon>Betaproteobacteria</taxon>
        <taxon>Burkholderiales</taxon>
        <taxon>Burkholderiaceae</taxon>
        <taxon>Paraburkholderia</taxon>
    </lineage>
</organism>
<dbReference type="InterPro" id="IPR000620">
    <property type="entry name" value="EamA_dom"/>
</dbReference>
<feature type="transmembrane region" description="Helical" evidence="6">
    <location>
        <begin position="282"/>
        <end position="299"/>
    </location>
</feature>
<keyword evidence="3 6" id="KW-0812">Transmembrane</keyword>
<feature type="transmembrane region" description="Helical" evidence="6">
    <location>
        <begin position="20"/>
        <end position="42"/>
    </location>
</feature>
<dbReference type="SUPFAM" id="SSF103481">
    <property type="entry name" value="Multidrug resistance efflux transporter EmrE"/>
    <property type="match status" value="2"/>
</dbReference>
<evidence type="ECO:0000256" key="1">
    <source>
        <dbReference type="ARBA" id="ARBA00004651"/>
    </source>
</evidence>
<feature type="domain" description="EamA" evidence="7">
    <location>
        <begin position="23"/>
        <end position="151"/>
    </location>
</feature>
<feature type="transmembrane region" description="Helical" evidence="6">
    <location>
        <begin position="164"/>
        <end position="182"/>
    </location>
</feature>
<dbReference type="Proteomes" id="UP001629392">
    <property type="component" value="Unassembled WGS sequence"/>
</dbReference>
<evidence type="ECO:0000256" key="3">
    <source>
        <dbReference type="ARBA" id="ARBA00022692"/>
    </source>
</evidence>
<dbReference type="RefSeq" id="WP_408141417.1">
    <property type="nucleotide sequence ID" value="NZ_JAQQCL010000009.1"/>
</dbReference>
<keyword evidence="2" id="KW-1003">Cell membrane</keyword>
<keyword evidence="4 6" id="KW-1133">Transmembrane helix</keyword>
<sequence>MDEPRITTSPGGPRQSSHRLASLSLAAAGALWGTGFLFGKIAFSEMSVTENVTFRLLFATVALLPVLLRTWKPFQGRDLSVLVLAAVVGVPVQFLIQFKGVQLTTVSHASLIIAIVPVLLASGSAMFLHERLGRAEWAVLLLSAVGAVLIAVSTPRGRGAQPNLKGDILVLLSALAAVVMILATKKLVKSRSPFNVTASILTVGTFFLVVYAEIWQPLRFRFSPIVWAAVGAQGILATAAAYLLWNWGLSKMPASRSGVFVNLEPVVGTFLGVFILHESLGLTAVLGGVIVVGSAIFFSRRPGRQYP</sequence>
<evidence type="ECO:0000256" key="4">
    <source>
        <dbReference type="ARBA" id="ARBA00022989"/>
    </source>
</evidence>
<comment type="caution">
    <text evidence="8">The sequence shown here is derived from an EMBL/GenBank/DDBJ whole genome shotgun (WGS) entry which is preliminary data.</text>
</comment>
<feature type="transmembrane region" description="Helical" evidence="6">
    <location>
        <begin position="194"/>
        <end position="212"/>
    </location>
</feature>
<name>A0ABW9EEN0_9BURK</name>
<feature type="transmembrane region" description="Helical" evidence="6">
    <location>
        <begin position="135"/>
        <end position="152"/>
    </location>
</feature>
<reference evidence="8 9" key="1">
    <citation type="journal article" date="2024" name="Chem. Sci.">
        <title>Discovery of megapolipeptins by genome mining of a Burkholderiales bacteria collection.</title>
        <authorList>
            <person name="Paulo B.S."/>
            <person name="Recchia M.J.J."/>
            <person name="Lee S."/>
            <person name="Fergusson C.H."/>
            <person name="Romanowski S.B."/>
            <person name="Hernandez A."/>
            <person name="Krull N."/>
            <person name="Liu D.Y."/>
            <person name="Cavanagh H."/>
            <person name="Bos A."/>
            <person name="Gray C.A."/>
            <person name="Murphy B.T."/>
            <person name="Linington R.G."/>
            <person name="Eustaquio A.S."/>
        </authorList>
    </citation>
    <scope>NUCLEOTIDE SEQUENCE [LARGE SCALE GENOMIC DNA]</scope>
    <source>
        <strain evidence="8 9">RL17-350-BIC-E</strain>
    </source>
</reference>
<dbReference type="PANTHER" id="PTHR42920">
    <property type="entry name" value="OS03G0707200 PROTEIN-RELATED"/>
    <property type="match status" value="1"/>
</dbReference>
<proteinExistence type="predicted"/>
<keyword evidence="5 6" id="KW-0472">Membrane</keyword>
<feature type="domain" description="EamA" evidence="7">
    <location>
        <begin position="165"/>
        <end position="299"/>
    </location>
</feature>
<dbReference type="PANTHER" id="PTHR42920:SF5">
    <property type="entry name" value="EAMA DOMAIN-CONTAINING PROTEIN"/>
    <property type="match status" value="1"/>
</dbReference>
<dbReference type="InterPro" id="IPR051258">
    <property type="entry name" value="Diverse_Substrate_Transporter"/>
</dbReference>
<dbReference type="InterPro" id="IPR037185">
    <property type="entry name" value="EmrE-like"/>
</dbReference>
<dbReference type="Pfam" id="PF00892">
    <property type="entry name" value="EamA"/>
    <property type="match status" value="2"/>
</dbReference>
<keyword evidence="9" id="KW-1185">Reference proteome</keyword>